<feature type="domain" description="Metallo-beta-lactamase" evidence="1">
    <location>
        <begin position="20"/>
        <end position="193"/>
    </location>
</feature>
<sequence length="209" mass="23022">MSELIPGCLYRLSGYGEGGHHNSYALINESRQILLVDALLTESFPKISAIKGLDNLVGVLVSHHHVPAIAKRESIEEFRIRFGSDVPLFLPIADAKQADAINAIPPMDKWVDPVDSQVLKDFGIETILFPGHTPGHAMYWYPNKKIMLVGDCAAGPGGTGLEWQGDNWVRPPHMFTSDEDLLRKNWASFLPKHGGTFFGGRPVRSVIPA</sequence>
<name>A0A0H5R9I4_9EUKA</name>
<dbReference type="InterPro" id="IPR001279">
    <property type="entry name" value="Metallo-B-lactamas"/>
</dbReference>
<organism evidence="2">
    <name type="scientific">Spongospora subterranea</name>
    <dbReference type="NCBI Taxonomy" id="70186"/>
    <lineage>
        <taxon>Eukaryota</taxon>
        <taxon>Sar</taxon>
        <taxon>Rhizaria</taxon>
        <taxon>Endomyxa</taxon>
        <taxon>Phytomyxea</taxon>
        <taxon>Plasmodiophorida</taxon>
        <taxon>Plasmodiophoridae</taxon>
        <taxon>Spongospora</taxon>
    </lineage>
</organism>
<protein>
    <recommendedName>
        <fullName evidence="1">Metallo-beta-lactamase domain-containing protein</fullName>
    </recommendedName>
</protein>
<dbReference type="Pfam" id="PF00753">
    <property type="entry name" value="Lactamase_B"/>
    <property type="match status" value="1"/>
</dbReference>
<dbReference type="AlphaFoldDB" id="A0A0H5R9I4"/>
<reference evidence="2" key="1">
    <citation type="submission" date="2015-04" db="EMBL/GenBank/DDBJ databases">
        <title>The genome sequence of the plant pathogenic Rhizarian Plasmodiophora brassicae reveals insights in its biotrophic life cycle and the origin of chitin synthesis.</title>
        <authorList>
            <person name="Schwelm A."/>
            <person name="Fogelqvist J."/>
            <person name="Knaust A."/>
            <person name="Julke S."/>
            <person name="Lilja T."/>
            <person name="Dhandapani V."/>
            <person name="Bonilla-Rosso G."/>
            <person name="Karlsson M."/>
            <person name="Shevchenko A."/>
            <person name="Choi S.R."/>
            <person name="Kim H.G."/>
            <person name="Park J.Y."/>
            <person name="Lim Y.P."/>
            <person name="Ludwig-Muller J."/>
            <person name="Dixelius C."/>
        </authorList>
    </citation>
    <scope>NUCLEOTIDE SEQUENCE</scope>
    <source>
        <tissue evidence="2">Potato root galls</tissue>
    </source>
</reference>
<evidence type="ECO:0000259" key="1">
    <source>
        <dbReference type="SMART" id="SM00849"/>
    </source>
</evidence>
<dbReference type="CDD" id="cd06262">
    <property type="entry name" value="metallo-hydrolase-like_MBL-fold"/>
    <property type="match status" value="1"/>
</dbReference>
<proteinExistence type="predicted"/>
<dbReference type="EMBL" id="HACM01010009">
    <property type="protein sequence ID" value="CRZ10451.1"/>
    <property type="molecule type" value="Transcribed_RNA"/>
</dbReference>
<accession>A0A0H5R9I4</accession>
<dbReference type="SMART" id="SM00849">
    <property type="entry name" value="Lactamase_B"/>
    <property type="match status" value="1"/>
</dbReference>
<dbReference type="InterPro" id="IPR036866">
    <property type="entry name" value="RibonucZ/Hydroxyglut_hydro"/>
</dbReference>
<evidence type="ECO:0000313" key="2">
    <source>
        <dbReference type="EMBL" id="CRZ10451.1"/>
    </source>
</evidence>
<dbReference type="SUPFAM" id="SSF56281">
    <property type="entry name" value="Metallo-hydrolase/oxidoreductase"/>
    <property type="match status" value="1"/>
</dbReference>
<dbReference type="Gene3D" id="3.60.15.10">
    <property type="entry name" value="Ribonuclease Z/Hydroxyacylglutathione hydrolase-like"/>
    <property type="match status" value="1"/>
</dbReference>
<feature type="non-terminal residue" evidence="2">
    <location>
        <position position="209"/>
    </location>
</feature>